<evidence type="ECO:0000313" key="8">
    <source>
        <dbReference type="Proteomes" id="UP000054567"/>
    </source>
</evidence>
<dbReference type="VEuPathDB" id="FungiDB:CPAG_01519"/>
<name>A0A0J6I1L8_COCPO</name>
<dbReference type="OrthoDB" id="430436at2759"/>
<dbReference type="FunFam" id="3.40.50.720:FF:000366">
    <property type="entry name" value="Protein FMP52, mitochondrial"/>
    <property type="match status" value="1"/>
</dbReference>
<dbReference type="EMBL" id="DS268109">
    <property type="protein sequence ID" value="KMM65167.1"/>
    <property type="molecule type" value="Genomic_DNA"/>
</dbReference>
<keyword evidence="4" id="KW-0809">Transit peptide</keyword>
<dbReference type="PANTHER" id="PTHR14097:SF7">
    <property type="entry name" value="OXIDOREDUCTASE HTATIP2"/>
    <property type="match status" value="1"/>
</dbReference>
<reference evidence="7 8" key="1">
    <citation type="submission" date="2007-06" db="EMBL/GenBank/DDBJ databases">
        <title>The Genome Sequence of Coccidioides posadasii RMSCC_3488.</title>
        <authorList>
            <consortium name="Coccidioides Genome Resources Consortium"/>
            <consortium name="The Broad Institute Genome Sequencing Platform"/>
            <person name="Henn M.R."/>
            <person name="Sykes S."/>
            <person name="Young S."/>
            <person name="Jaffe D."/>
            <person name="Berlin A."/>
            <person name="Alvarez P."/>
            <person name="Butler J."/>
            <person name="Gnerre S."/>
            <person name="Grabherr M."/>
            <person name="Mauceli E."/>
            <person name="Brockman W."/>
            <person name="Kodira C."/>
            <person name="Alvarado L."/>
            <person name="Zeng Q."/>
            <person name="Crawford M."/>
            <person name="Antoine C."/>
            <person name="Devon K."/>
            <person name="Galgiani J."/>
            <person name="Orsborn K."/>
            <person name="Lewis M.L."/>
            <person name="Nusbaum C."/>
            <person name="Galagan J."/>
            <person name="Birren B."/>
        </authorList>
    </citation>
    <scope>NUCLEOTIDE SEQUENCE [LARGE SCALE GENOMIC DNA]</scope>
    <source>
        <strain evidence="7 8">RMSCC 3488</strain>
    </source>
</reference>
<evidence type="ECO:0000256" key="6">
    <source>
        <dbReference type="ARBA" id="ARBA00023136"/>
    </source>
</evidence>
<dbReference type="SUPFAM" id="SSF51735">
    <property type="entry name" value="NAD(P)-binding Rossmann-fold domains"/>
    <property type="match status" value="1"/>
</dbReference>
<evidence type="ECO:0000256" key="1">
    <source>
        <dbReference type="ARBA" id="ARBA00004450"/>
    </source>
</evidence>
<dbReference type="GO" id="GO:0005741">
    <property type="term" value="C:mitochondrial outer membrane"/>
    <property type="evidence" value="ECO:0007669"/>
    <property type="project" value="UniProtKB-SubCell"/>
</dbReference>
<gene>
    <name evidence="7" type="ORF">CPAG_01519</name>
</gene>
<comment type="similarity">
    <text evidence="2">Belongs to the FMP52 family.</text>
</comment>
<keyword evidence="5" id="KW-0496">Mitochondrion</keyword>
<keyword evidence="3" id="KW-1000">Mitochondrion outer membrane</keyword>
<sequence length="246" mass="26301">MATTAIVGGTGLVGSSIVNILLSSPNVAHIDFLARRPPSTPVTKDLIESHPSKFASYISTDPPSSWASHLRSTTPAPEIFFSTLATTRATAGSLAAQRALEHDANVDLARAAREAGTKVYVLVSSAGADPSSKLPYMKLKGDIEKSILDLNFEKTIILRPGFLSGQREERRIIEGMVGVIGNAAGWLSKPWLKDWWSNDAVEVARASVSAGLAALKGTEPDGQQKVRILAGKDIVRLGRTEWKEAS</sequence>
<comment type="subcellular location">
    <subcellularLocation>
        <location evidence="1">Mitochondrion outer membrane</location>
        <topology evidence="1">Peripheral membrane protein</topology>
    </subcellularLocation>
</comment>
<keyword evidence="6" id="KW-0472">Membrane</keyword>
<evidence type="ECO:0000256" key="2">
    <source>
        <dbReference type="ARBA" id="ARBA00006617"/>
    </source>
</evidence>
<dbReference type="Proteomes" id="UP000054567">
    <property type="component" value="Unassembled WGS sequence"/>
</dbReference>
<dbReference type="InterPro" id="IPR036291">
    <property type="entry name" value="NAD(P)-bd_dom_sf"/>
</dbReference>
<organism evidence="7 8">
    <name type="scientific">Coccidioides posadasii RMSCC 3488</name>
    <dbReference type="NCBI Taxonomy" id="454284"/>
    <lineage>
        <taxon>Eukaryota</taxon>
        <taxon>Fungi</taxon>
        <taxon>Dikarya</taxon>
        <taxon>Ascomycota</taxon>
        <taxon>Pezizomycotina</taxon>
        <taxon>Eurotiomycetes</taxon>
        <taxon>Eurotiomycetidae</taxon>
        <taxon>Onygenales</taxon>
        <taxon>Onygenaceae</taxon>
        <taxon>Coccidioides</taxon>
    </lineage>
</organism>
<dbReference type="GO" id="GO:0051170">
    <property type="term" value="P:import into nucleus"/>
    <property type="evidence" value="ECO:0007669"/>
    <property type="project" value="TreeGrafter"/>
</dbReference>
<dbReference type="PANTHER" id="PTHR14097">
    <property type="entry name" value="OXIDOREDUCTASE HTATIP2"/>
    <property type="match status" value="1"/>
</dbReference>
<evidence type="ECO:0000313" key="7">
    <source>
        <dbReference type="EMBL" id="KMM65167.1"/>
    </source>
</evidence>
<evidence type="ECO:0000256" key="5">
    <source>
        <dbReference type="ARBA" id="ARBA00023128"/>
    </source>
</evidence>
<evidence type="ECO:0000256" key="4">
    <source>
        <dbReference type="ARBA" id="ARBA00022946"/>
    </source>
</evidence>
<accession>A0A0J6I1L8</accession>
<evidence type="ECO:0008006" key="9">
    <source>
        <dbReference type="Google" id="ProtNLM"/>
    </source>
</evidence>
<evidence type="ECO:0000256" key="3">
    <source>
        <dbReference type="ARBA" id="ARBA00022787"/>
    </source>
</evidence>
<protein>
    <recommendedName>
        <fullName evidence="9">NAD(P)-binding domain-containing protein</fullName>
    </recommendedName>
</protein>
<dbReference type="Gene3D" id="3.40.50.720">
    <property type="entry name" value="NAD(P)-binding Rossmann-like Domain"/>
    <property type="match status" value="1"/>
</dbReference>
<dbReference type="AlphaFoldDB" id="A0A0J6I1L8"/>
<reference evidence="8" key="3">
    <citation type="journal article" date="2010" name="Genome Res.">
        <title>Population genomic sequencing of Coccidioides fungi reveals recent hybridization and transposon control.</title>
        <authorList>
            <person name="Neafsey D.E."/>
            <person name="Barker B.M."/>
            <person name="Sharpton T.J."/>
            <person name="Stajich J.E."/>
            <person name="Park D.J."/>
            <person name="Whiston E."/>
            <person name="Hung C.-Y."/>
            <person name="McMahan C."/>
            <person name="White J."/>
            <person name="Sykes S."/>
            <person name="Heiman D."/>
            <person name="Young S."/>
            <person name="Zeng Q."/>
            <person name="Abouelleil A."/>
            <person name="Aftuck L."/>
            <person name="Bessette D."/>
            <person name="Brown A."/>
            <person name="FitzGerald M."/>
            <person name="Lui A."/>
            <person name="Macdonald J.P."/>
            <person name="Priest M."/>
            <person name="Orbach M.J."/>
            <person name="Galgiani J.N."/>
            <person name="Kirkland T.N."/>
            <person name="Cole G.T."/>
            <person name="Birren B.W."/>
            <person name="Henn M.R."/>
            <person name="Taylor J.W."/>
            <person name="Rounsley S.D."/>
        </authorList>
    </citation>
    <scope>NUCLEOTIDE SEQUENCE [LARGE SCALE GENOMIC DNA]</scope>
    <source>
        <strain evidence="8">RMSCC 3488</strain>
    </source>
</reference>
<reference evidence="8" key="2">
    <citation type="journal article" date="2009" name="Genome Res.">
        <title>Comparative genomic analyses of the human fungal pathogens Coccidioides and their relatives.</title>
        <authorList>
            <person name="Sharpton T.J."/>
            <person name="Stajich J.E."/>
            <person name="Rounsley S.D."/>
            <person name="Gardner M.J."/>
            <person name="Wortman J.R."/>
            <person name="Jordar V.S."/>
            <person name="Maiti R."/>
            <person name="Kodira C.D."/>
            <person name="Neafsey D.E."/>
            <person name="Zeng Q."/>
            <person name="Hung C.-Y."/>
            <person name="McMahan C."/>
            <person name="Muszewska A."/>
            <person name="Grynberg M."/>
            <person name="Mandel M.A."/>
            <person name="Kellner E.M."/>
            <person name="Barker B.M."/>
            <person name="Galgiani J.N."/>
            <person name="Orbach M.J."/>
            <person name="Kirkland T.N."/>
            <person name="Cole G.T."/>
            <person name="Henn M.R."/>
            <person name="Birren B.W."/>
            <person name="Taylor J.W."/>
        </authorList>
    </citation>
    <scope>NUCLEOTIDE SEQUENCE [LARGE SCALE GENOMIC DNA]</scope>
    <source>
        <strain evidence="8">RMSCC 3488</strain>
    </source>
</reference>
<proteinExistence type="inferred from homology"/>